<sequence>MQYRFGLWNSFRVFEAVEAAWTPSACCLLFGSGAMATGSKTAFFFRMNPSWIVPLGVLICTTKCAN</sequence>
<reference evidence="2" key="1">
    <citation type="journal article" date="2008" name="Nat. Genet.">
        <title>The Pristionchus pacificus genome provides a unique perspective on nematode lifestyle and parasitism.</title>
        <authorList>
            <person name="Dieterich C."/>
            <person name="Clifton S.W."/>
            <person name="Schuster L.N."/>
            <person name="Chinwalla A."/>
            <person name="Delehaunty K."/>
            <person name="Dinkelacker I."/>
            <person name="Fulton L."/>
            <person name="Fulton R."/>
            <person name="Godfrey J."/>
            <person name="Minx P."/>
            <person name="Mitreva M."/>
            <person name="Roeseler W."/>
            <person name="Tian H."/>
            <person name="Witte H."/>
            <person name="Yang S.P."/>
            <person name="Wilson R.K."/>
            <person name="Sommer R.J."/>
        </authorList>
    </citation>
    <scope>NUCLEOTIDE SEQUENCE [LARGE SCALE GENOMIC DNA]</scope>
    <source>
        <strain evidence="2">PS312</strain>
    </source>
</reference>
<evidence type="ECO:0000313" key="1">
    <source>
        <dbReference type="EnsemblMetazoa" id="PPA44787.1"/>
    </source>
</evidence>
<dbReference type="EnsemblMetazoa" id="PPA44787.1">
    <property type="protein sequence ID" value="PPA44787.1"/>
    <property type="gene ID" value="WBGene00283156"/>
</dbReference>
<protein>
    <submittedName>
        <fullName evidence="1">Uncharacterized protein</fullName>
    </submittedName>
</protein>
<accession>A0A8R1UZQ3</accession>
<name>A0A2A6B545_PRIPA</name>
<accession>A0A2A6B545</accession>
<gene>
    <name evidence="1" type="primary">WBGene00283156</name>
</gene>
<organism evidence="1 2">
    <name type="scientific">Pristionchus pacificus</name>
    <name type="common">Parasitic nematode worm</name>
    <dbReference type="NCBI Taxonomy" id="54126"/>
    <lineage>
        <taxon>Eukaryota</taxon>
        <taxon>Metazoa</taxon>
        <taxon>Ecdysozoa</taxon>
        <taxon>Nematoda</taxon>
        <taxon>Chromadorea</taxon>
        <taxon>Rhabditida</taxon>
        <taxon>Rhabditina</taxon>
        <taxon>Diplogasteromorpha</taxon>
        <taxon>Diplogasteroidea</taxon>
        <taxon>Neodiplogasteridae</taxon>
        <taxon>Pristionchus</taxon>
    </lineage>
</organism>
<proteinExistence type="predicted"/>
<keyword evidence="2" id="KW-1185">Reference proteome</keyword>
<dbReference type="Proteomes" id="UP000005239">
    <property type="component" value="Unassembled WGS sequence"/>
</dbReference>
<evidence type="ECO:0000313" key="2">
    <source>
        <dbReference type="Proteomes" id="UP000005239"/>
    </source>
</evidence>
<dbReference type="AlphaFoldDB" id="A0A2A6B545"/>
<reference evidence="1" key="2">
    <citation type="submission" date="2022-06" db="UniProtKB">
        <authorList>
            <consortium name="EnsemblMetazoa"/>
        </authorList>
    </citation>
    <scope>IDENTIFICATION</scope>
    <source>
        <strain evidence="1">PS312</strain>
    </source>
</reference>